<dbReference type="Proteomes" id="UP000222191">
    <property type="component" value="Segment"/>
</dbReference>
<name>A0A1D8EYG0_9CAUD</name>
<keyword evidence="2" id="KW-1185">Reference proteome</keyword>
<sequence>MPVTFTTKALIDAATEAVSGHLKADEQYQRDAAEYRRKYAEEHDMLPQLKALRDELTAFLKLKRQPTADDARRFRAAVKDNDYIRNMYVGGLSDRDVSNNVGKPSGWLSPSTVASYQGLIKMLQAHTEDTITANQLKLFGYDRLEPLFRAAALYSPVVDQ</sequence>
<proteinExistence type="predicted"/>
<reference evidence="2" key="1">
    <citation type="submission" date="2016-07" db="EMBL/GenBank/DDBJ databases">
        <authorList>
            <person name="Edmondson J.L."/>
            <person name="Brown K.M."/>
            <person name="Clay L.G."/>
            <person name="Dean J.R."/>
            <person name="Godwin C.O."/>
            <person name="Hill N.P."/>
            <person name="Jones J."/>
            <person name="Jones M.B."/>
            <person name="Lynch M.K."/>
            <person name="Martin S."/>
            <person name="Roark C.M."/>
            <person name="Rogers R.G."/>
            <person name="Savage M.R."/>
            <person name="Schaal D.L."/>
            <person name="Thomason K.A."/>
            <person name="Woodall A.M."/>
            <person name="Plymale R."/>
            <person name="Reyna N."/>
            <person name="Garlena R.A."/>
            <person name="Russell D.A."/>
            <person name="Pope W.H."/>
            <person name="Jacobs-Sera D."/>
            <person name="Hendrix R.W."/>
            <person name="Hatfull G.F."/>
        </authorList>
    </citation>
    <scope>NUCLEOTIDE SEQUENCE [LARGE SCALE GENOMIC DNA]</scope>
</reference>
<organism evidence="1 2">
    <name type="scientific">Mycobacterium phage Fortunato</name>
    <dbReference type="NCBI Taxonomy" id="1882439"/>
    <lineage>
        <taxon>Viruses</taxon>
        <taxon>Duplodnaviria</taxon>
        <taxon>Heunggongvirae</taxon>
        <taxon>Uroviricota</taxon>
        <taxon>Caudoviricetes</taxon>
        <taxon>Bclasvirinae</taxon>
        <taxon>Coopervirus</taxon>
        <taxon>Coopervirus fortunato</taxon>
    </lineage>
</organism>
<protein>
    <submittedName>
        <fullName evidence="1">Uncharacterized protein</fullName>
    </submittedName>
</protein>
<evidence type="ECO:0000313" key="2">
    <source>
        <dbReference type="Proteomes" id="UP000222191"/>
    </source>
</evidence>
<accession>A0A1D8EYG0</accession>
<evidence type="ECO:0000313" key="1">
    <source>
        <dbReference type="EMBL" id="AOT27269.1"/>
    </source>
</evidence>
<dbReference type="EMBL" id="KX589269">
    <property type="protein sequence ID" value="AOT27269.1"/>
    <property type="molecule type" value="Genomic_DNA"/>
</dbReference>
<gene>
    <name evidence="1" type="ORF">SEA_FORTUNATO_50</name>
</gene>